<sequence>MATDASIHTRSRVLALLNTPENAYTAQQIAQILDIHPTTARFHLENLVKEKIVERINRLDKSPTASSTSLAEKASRSPSRGRPHTYYRRLESTPAYITMIQILATAFKYAPESGREYIIRAGYEVGLQIAREHKYVFTSEDPEAIIRVLTTFGFNVRPYQRVNGKITSIEILSCPLGSLTKQYAALYYAYQGMIRGILQLPLQTTPKLENIMTKNSIILSLSQLKNLSQLNRRKSF</sequence>
<comment type="caution">
    <text evidence="2">The sequence shown here is derived from an EMBL/GenBank/DDBJ whole genome shotgun (WGS) entry which is preliminary data.</text>
</comment>
<name>A0ABW2Y2S3_9BIFI</name>
<protein>
    <submittedName>
        <fullName evidence="2">Helix-turn-helix domain-containing protein</fullName>
    </submittedName>
</protein>
<reference evidence="3" key="1">
    <citation type="journal article" date="2019" name="Int. J. Syst. Evol. Microbiol.">
        <title>The Global Catalogue of Microorganisms (GCM) 10K type strain sequencing project: providing services to taxonomists for standard genome sequencing and annotation.</title>
        <authorList>
            <consortium name="The Broad Institute Genomics Platform"/>
            <consortium name="The Broad Institute Genome Sequencing Center for Infectious Disease"/>
            <person name="Wu L."/>
            <person name="Ma J."/>
        </authorList>
    </citation>
    <scope>NUCLEOTIDE SEQUENCE [LARGE SCALE GENOMIC DNA]</scope>
    <source>
        <strain evidence="3">CCM 8604</strain>
    </source>
</reference>
<dbReference type="InterPro" id="IPR011991">
    <property type="entry name" value="ArsR-like_HTH"/>
</dbReference>
<keyword evidence="3" id="KW-1185">Reference proteome</keyword>
<proteinExistence type="predicted"/>
<evidence type="ECO:0000313" key="3">
    <source>
        <dbReference type="Proteomes" id="UP001597036"/>
    </source>
</evidence>
<dbReference type="RefSeq" id="WP_377938162.1">
    <property type="nucleotide sequence ID" value="NZ_JBHTHQ010000012.1"/>
</dbReference>
<feature type="region of interest" description="Disordered" evidence="1">
    <location>
        <begin position="63"/>
        <end position="85"/>
    </location>
</feature>
<dbReference type="Gene3D" id="1.10.10.10">
    <property type="entry name" value="Winged helix-like DNA-binding domain superfamily/Winged helix DNA-binding domain"/>
    <property type="match status" value="1"/>
</dbReference>
<dbReference type="Pfam" id="PF12840">
    <property type="entry name" value="HTH_20"/>
    <property type="match status" value="1"/>
</dbReference>
<dbReference type="SUPFAM" id="SSF46785">
    <property type="entry name" value="Winged helix' DNA-binding domain"/>
    <property type="match status" value="1"/>
</dbReference>
<organism evidence="2 3">
    <name type="scientific">Alloscardovia venturai</name>
    <dbReference type="NCBI Taxonomy" id="1769421"/>
    <lineage>
        <taxon>Bacteria</taxon>
        <taxon>Bacillati</taxon>
        <taxon>Actinomycetota</taxon>
        <taxon>Actinomycetes</taxon>
        <taxon>Bifidobacteriales</taxon>
        <taxon>Bifidobacteriaceae</taxon>
        <taxon>Alloscardovia</taxon>
    </lineage>
</organism>
<dbReference type="Proteomes" id="UP001597036">
    <property type="component" value="Unassembled WGS sequence"/>
</dbReference>
<dbReference type="EMBL" id="JBHTHQ010000012">
    <property type="protein sequence ID" value="MFD0704565.1"/>
    <property type="molecule type" value="Genomic_DNA"/>
</dbReference>
<gene>
    <name evidence="2" type="ORF">ACFQY8_02210</name>
</gene>
<evidence type="ECO:0000256" key="1">
    <source>
        <dbReference type="SAM" id="MobiDB-lite"/>
    </source>
</evidence>
<dbReference type="InterPro" id="IPR036390">
    <property type="entry name" value="WH_DNA-bd_sf"/>
</dbReference>
<dbReference type="CDD" id="cd00090">
    <property type="entry name" value="HTH_ARSR"/>
    <property type="match status" value="1"/>
</dbReference>
<accession>A0ABW2Y2S3</accession>
<evidence type="ECO:0000313" key="2">
    <source>
        <dbReference type="EMBL" id="MFD0704565.1"/>
    </source>
</evidence>
<dbReference type="InterPro" id="IPR036388">
    <property type="entry name" value="WH-like_DNA-bd_sf"/>
</dbReference>